<feature type="region of interest" description="Disordered" evidence="11">
    <location>
        <begin position="785"/>
        <end position="918"/>
    </location>
</feature>
<dbReference type="InterPro" id="IPR021967">
    <property type="entry name" value="Nup98_C"/>
</dbReference>
<protein>
    <recommendedName>
        <fullName evidence="12">Peptidase S59 domain-containing protein</fullName>
    </recommendedName>
</protein>
<dbReference type="InterPro" id="IPR025574">
    <property type="entry name" value="Nucleoporin_FG_rpt"/>
</dbReference>
<evidence type="ECO:0000256" key="5">
    <source>
        <dbReference type="ARBA" id="ARBA00022813"/>
    </source>
</evidence>
<evidence type="ECO:0000256" key="10">
    <source>
        <dbReference type="ARBA" id="ARBA00023242"/>
    </source>
</evidence>
<feature type="compositionally biased region" description="Polar residues" evidence="11">
    <location>
        <begin position="234"/>
        <end position="247"/>
    </location>
</feature>
<keyword evidence="8" id="KW-0811">Translocation</keyword>
<evidence type="ECO:0000313" key="14">
    <source>
        <dbReference type="Proteomes" id="UP001161017"/>
    </source>
</evidence>
<comment type="subcellular location">
    <subcellularLocation>
        <location evidence="1">Nucleus</location>
        <location evidence="1">Nuclear pore complex</location>
    </subcellularLocation>
</comment>
<feature type="region of interest" description="Disordered" evidence="11">
    <location>
        <begin position="1"/>
        <end position="40"/>
    </location>
</feature>
<comment type="similarity">
    <text evidence="2">Belongs to the nucleoporin GLFG family.</text>
</comment>
<feature type="compositionally biased region" description="Low complexity" evidence="11">
    <location>
        <begin position="1085"/>
        <end position="1095"/>
    </location>
</feature>
<keyword evidence="14" id="KW-1185">Reference proteome</keyword>
<feature type="region of interest" description="Disordered" evidence="11">
    <location>
        <begin position="1075"/>
        <end position="1095"/>
    </location>
</feature>
<evidence type="ECO:0000256" key="11">
    <source>
        <dbReference type="SAM" id="MobiDB-lite"/>
    </source>
</evidence>
<feature type="compositionally biased region" description="Low complexity" evidence="11">
    <location>
        <begin position="617"/>
        <end position="633"/>
    </location>
</feature>
<keyword evidence="3" id="KW-0813">Transport</keyword>
<comment type="caution">
    <text evidence="13">The sequence shown here is derived from an EMBL/GenBank/DDBJ whole genome shotgun (WGS) entry which is preliminary data.</text>
</comment>
<sequence>MSFFGQNNNQQQSSGFTGFGSSNNNTGFGQPASSGAGFGSGTTGSGGFGANNNNNTSSLFGQSKPAFGATATTGGGGLFGSGTAAPAATSGGFGGGFGNANTNNNTAGGGLFGSQPKPAFGGSTGGGGLFGGGNTAGFGSATNQPTNAFAGSSALSQNNAVCQGTGSTPFTVVTEKDQNMNNHYQSISFMEPYKNFSLEELRLADYNQGRRYGNGSGQAGAFGSTNFSGFGQSNTTNTGAFGQQANTAGGGLFGSTTQPTSSPFGNNQSSGFGNSSTGGGLFGQQQQQQQKPGGLFGSTTSASTGGGLFGTANNTNTGFGSGNAGSGFGSGGGGLFGQSNNQQQQQQSKPFSFGSTTATAGGGFGSGTTGFGNSNTNANTGGGLFGASSQTNSNPFGQQNNAQPANGFGGGFGQPNQNQNQNQPAGSNPFAGFGQQSNQEQKPGGLFGNTSSNTNAGGGLFGNPSQNNNQSGGGLFGQANNQSNSSSLFGQKPANSGGLFGQSTANNNNTGSNLFSGFGNNTNANQNQTQQPQAGGLFGNTNNNQQKPGGLFGSTPANTGGGGLFGNSTTNNQQSGGGLFNLGGSNQQQPSQPAGGGLFGASTGVNNNAGSSLFGNPPQQQQQAPPNQFQPQQTLQTSLFAPNTYGSPSIFSGLPPPPQVSGPIATPINQKNKPKKAPLLPYYKMTPNGASRYQTPQKRGYGFNYSTYGTPGSASSIGSTPGGFSSSLLQGSLNRSLGKSLSTSNLRGGYGDADSILTPGAFSAGNSRYGTGSMKRLTIDRSLRTDLFGDKGTPAALTSPEKERQPSALKKRVSFDTGTTDGSSKQPNGNHVEGGNSSERDAPAGPSAEEQGPVQTPSRPARSRSNGTSQQTEAEQVKGKELAIVPEDGPPEANKVQQKSWPPKSQEDQQAGEYWMKPSKEQIEKMTKEERRRIAGFSIGRDGCGKVEFNDPVDLSTVSPNDLFEGVVVIGLRSLTVYPDQSKKPAQGKGLNVPSTIYLENSWPRQHDRKTPSYETSGPKYNKHVERLRRVGGTEFVTYEKDTGTWIFKVPHFTTYGFDYDEEGSEAESLHLSNSVMTQPPDTPTPATRAASKAPIPKASALVQQPRYSMNGHSAAASSSEDTLQSHKKLTWPGAFDEEIVSDEEPGMEQMVEAPSALAEEGASEPASDNEMDEPGELEDLNRRIDEQALIIRDADDEMEVDHEMAGTFPAQEDKALANLAYEPHVPASLPISNNWTLELRRTIRPKQQNRQALRDSQARDGNQDPALEKSAKKDSQSIYNPGDLFRSLWETPKSGKLAQKGLAGSGTKLTSSPSNAKQLIATEHLIKEPNVKWHELSSSLKAKYPDAQARSLHVSFPVSGKQTVNMTDSIQPISASLEKQRSRSTVEIRNNVPQAFFQPTSFEEILDQAPNDEEHEKAIWNLASILFDEQDCEKHGIPASQEGKYAHRLQKDRLISFWRTLCEADVNSAASEAPSAEERAFAYLSANRTVEACEALAQGRNYRLATLVAQIGGDRMSHEEMSEQLTAWRDLNSLSEISEPIRAIYSLLAGQTCICEGKQAQHVEDRARSFALSQRFDLDWKRAFCLRLCYAIQTDDPIESAVETFVQDLIKGEETQDPGDDVLFTLLRLYASSKDGLPAPSLETLLFPPKEDSSTLPLRLSFQLYQALAEPFSSSATPSAADDLTTLFAISLDSYSEWVWALFILLRISDPASRKQSVQALLSHHAADIHTDPPQDETWKILTEEMKIPQPWIWEAKALYARAVEGNRLREADCLVKAGQWTQAHEVLQHYVGPECIIAEDWAQLSGLLECFKDGKEDLGDWGLGGQIYEDFLRVKLDAVEGKAKLAVLGRLLDSLPTRMHDLEQERRKASGQEGEERKAFRERVALEEIRDTVRKEVKALKDKVC</sequence>
<dbReference type="GO" id="GO:0034398">
    <property type="term" value="P:telomere tethering at nuclear periphery"/>
    <property type="evidence" value="ECO:0007669"/>
    <property type="project" value="TreeGrafter"/>
</dbReference>
<dbReference type="InterPro" id="IPR037665">
    <property type="entry name" value="Nucleoporin_S59-like"/>
</dbReference>
<feature type="compositionally biased region" description="Acidic residues" evidence="11">
    <location>
        <begin position="1168"/>
        <end position="1179"/>
    </location>
</feature>
<feature type="compositionally biased region" description="Low complexity" evidence="11">
    <location>
        <begin position="394"/>
        <end position="406"/>
    </location>
</feature>
<evidence type="ECO:0000256" key="7">
    <source>
        <dbReference type="ARBA" id="ARBA00022927"/>
    </source>
</evidence>
<gene>
    <name evidence="13" type="ORF">OHK93_003248</name>
</gene>
<feature type="region of interest" description="Disordered" evidence="11">
    <location>
        <begin position="322"/>
        <end position="678"/>
    </location>
</feature>
<dbReference type="GO" id="GO:0006405">
    <property type="term" value="P:RNA export from nucleus"/>
    <property type="evidence" value="ECO:0007669"/>
    <property type="project" value="TreeGrafter"/>
</dbReference>
<proteinExistence type="inferred from homology"/>
<dbReference type="Gene3D" id="1.25.40.690">
    <property type="match status" value="1"/>
</dbReference>
<evidence type="ECO:0000256" key="1">
    <source>
        <dbReference type="ARBA" id="ARBA00004567"/>
    </source>
</evidence>
<dbReference type="GO" id="GO:0008139">
    <property type="term" value="F:nuclear localization sequence binding"/>
    <property type="evidence" value="ECO:0007669"/>
    <property type="project" value="TreeGrafter"/>
</dbReference>
<feature type="compositionally biased region" description="Low complexity" evidence="11">
    <location>
        <begin position="337"/>
        <end position="359"/>
    </location>
</feature>
<feature type="region of interest" description="Disordered" evidence="11">
    <location>
        <begin position="749"/>
        <end position="772"/>
    </location>
</feature>
<keyword evidence="5" id="KW-0068">Autocatalytic cleavage</keyword>
<feature type="compositionally biased region" description="Gly residues" evidence="11">
    <location>
        <begin position="322"/>
        <end position="336"/>
    </location>
</feature>
<feature type="region of interest" description="Disordered" evidence="11">
    <location>
        <begin position="1247"/>
        <end position="1279"/>
    </location>
</feature>
<accession>A0AA43QTP6</accession>
<dbReference type="GO" id="GO:0006606">
    <property type="term" value="P:protein import into nucleus"/>
    <property type="evidence" value="ECO:0007669"/>
    <property type="project" value="TreeGrafter"/>
</dbReference>
<feature type="compositionally biased region" description="Polar residues" evidence="11">
    <location>
        <begin position="501"/>
        <end position="519"/>
    </location>
</feature>
<feature type="compositionally biased region" description="Basic and acidic residues" evidence="11">
    <location>
        <begin position="1253"/>
        <end position="1276"/>
    </location>
</feature>
<feature type="region of interest" description="Disordered" evidence="11">
    <location>
        <begin position="234"/>
        <end position="309"/>
    </location>
</feature>
<evidence type="ECO:0000313" key="13">
    <source>
        <dbReference type="EMBL" id="MDI1492037.1"/>
    </source>
</evidence>
<dbReference type="GO" id="GO:0003723">
    <property type="term" value="F:RNA binding"/>
    <property type="evidence" value="ECO:0007669"/>
    <property type="project" value="TreeGrafter"/>
</dbReference>
<dbReference type="Pfam" id="PF13634">
    <property type="entry name" value="Nucleoporin_FG"/>
    <property type="match status" value="3"/>
</dbReference>
<evidence type="ECO:0000256" key="6">
    <source>
        <dbReference type="ARBA" id="ARBA00022816"/>
    </source>
</evidence>
<keyword evidence="7" id="KW-0653">Protein transport</keyword>
<feature type="compositionally biased region" description="Polar residues" evidence="11">
    <location>
        <begin position="603"/>
        <end position="614"/>
    </location>
</feature>
<dbReference type="FunFam" id="3.30.1610.10:FF:000003">
    <property type="entry name" value="Nucleoporin SONB, putative"/>
    <property type="match status" value="1"/>
</dbReference>
<feature type="region of interest" description="Disordered" evidence="11">
    <location>
        <begin position="1154"/>
        <end position="1180"/>
    </location>
</feature>
<keyword evidence="4" id="KW-0677">Repeat</keyword>
<feature type="domain" description="Peptidase S59" evidence="12">
    <location>
        <begin position="911"/>
        <end position="1053"/>
    </location>
</feature>
<evidence type="ECO:0000256" key="4">
    <source>
        <dbReference type="ARBA" id="ARBA00022737"/>
    </source>
</evidence>
<organism evidence="13 14">
    <name type="scientific">Ramalina farinacea</name>
    <dbReference type="NCBI Taxonomy" id="258253"/>
    <lineage>
        <taxon>Eukaryota</taxon>
        <taxon>Fungi</taxon>
        <taxon>Dikarya</taxon>
        <taxon>Ascomycota</taxon>
        <taxon>Pezizomycotina</taxon>
        <taxon>Lecanoromycetes</taxon>
        <taxon>OSLEUM clade</taxon>
        <taxon>Lecanoromycetidae</taxon>
        <taxon>Lecanorales</taxon>
        <taxon>Lecanorineae</taxon>
        <taxon>Ramalinaceae</taxon>
        <taxon>Ramalina</taxon>
    </lineage>
</organism>
<dbReference type="Pfam" id="PF12110">
    <property type="entry name" value="Nup96"/>
    <property type="match status" value="1"/>
</dbReference>
<dbReference type="InterPro" id="IPR007230">
    <property type="entry name" value="Nup98_auto-Pept-S59_dom"/>
</dbReference>
<feature type="compositionally biased region" description="Low complexity" evidence="11">
    <location>
        <begin position="283"/>
        <end position="303"/>
    </location>
</feature>
<dbReference type="FunFam" id="1.10.10.2360:FF:000001">
    <property type="entry name" value="Nuclear pore complex protein Nup98-Nup96"/>
    <property type="match status" value="1"/>
</dbReference>
<dbReference type="Pfam" id="PF04096">
    <property type="entry name" value="Nucleoporin2"/>
    <property type="match status" value="1"/>
</dbReference>
<reference evidence="13" key="1">
    <citation type="journal article" date="2023" name="Genome Biol. Evol.">
        <title>First Whole Genome Sequence and Flow Cytometry Genome Size Data for the Lichen-Forming Fungus Ramalina farinacea (Ascomycota).</title>
        <authorList>
            <person name="Llewellyn T."/>
            <person name="Mian S."/>
            <person name="Hill R."/>
            <person name="Leitch I.J."/>
            <person name="Gaya E."/>
        </authorList>
    </citation>
    <scope>NUCLEOTIDE SEQUENCE</scope>
    <source>
        <strain evidence="13">LIQ254RAFAR</strain>
    </source>
</reference>
<feature type="compositionally biased region" description="Low complexity" evidence="11">
    <location>
        <begin position="520"/>
        <end position="534"/>
    </location>
</feature>
<feature type="compositionally biased region" description="Polar residues" evidence="11">
    <location>
        <begin position="853"/>
        <end position="874"/>
    </location>
</feature>
<feature type="compositionally biased region" description="Polar residues" evidence="11">
    <location>
        <begin position="816"/>
        <end position="829"/>
    </location>
</feature>
<feature type="compositionally biased region" description="Gly residues" evidence="11">
    <location>
        <begin position="360"/>
        <end position="370"/>
    </location>
</feature>
<feature type="compositionally biased region" description="Low complexity" evidence="11">
    <location>
        <begin position="1"/>
        <end position="35"/>
    </location>
</feature>
<evidence type="ECO:0000256" key="9">
    <source>
        <dbReference type="ARBA" id="ARBA00023132"/>
    </source>
</evidence>
<name>A0AA43QTP6_9LECA</name>
<feature type="compositionally biased region" description="Polar residues" evidence="11">
    <location>
        <begin position="478"/>
        <end position="489"/>
    </location>
</feature>
<feature type="compositionally biased region" description="Polar residues" evidence="11">
    <location>
        <begin position="634"/>
        <end position="650"/>
    </location>
</feature>
<evidence type="ECO:0000256" key="2">
    <source>
        <dbReference type="ARBA" id="ARBA00008926"/>
    </source>
</evidence>
<dbReference type="SUPFAM" id="SSF82215">
    <property type="entry name" value="C-terminal autoproteolytic domain of nucleoporin nup98"/>
    <property type="match status" value="1"/>
</dbReference>
<keyword evidence="6" id="KW-0509">mRNA transport</keyword>
<dbReference type="EMBL" id="JAPUFD010000016">
    <property type="protein sequence ID" value="MDI1492037.1"/>
    <property type="molecule type" value="Genomic_DNA"/>
</dbReference>
<dbReference type="GO" id="GO:0000973">
    <property type="term" value="P:post-transcriptional tethering of RNA polymerase II gene DNA at nuclear periphery"/>
    <property type="evidence" value="ECO:0007669"/>
    <property type="project" value="TreeGrafter"/>
</dbReference>
<dbReference type="Gene3D" id="3.30.1610.10">
    <property type="entry name" value="Peptidase S59, nucleoporin"/>
    <property type="match status" value="1"/>
</dbReference>
<evidence type="ECO:0000259" key="12">
    <source>
        <dbReference type="PROSITE" id="PS51434"/>
    </source>
</evidence>
<feature type="compositionally biased region" description="Low complexity" evidence="11">
    <location>
        <begin position="414"/>
        <end position="426"/>
    </location>
</feature>
<dbReference type="Proteomes" id="UP001161017">
    <property type="component" value="Unassembled WGS sequence"/>
</dbReference>
<dbReference type="GO" id="GO:0051028">
    <property type="term" value="P:mRNA transport"/>
    <property type="evidence" value="ECO:0007669"/>
    <property type="project" value="UniProtKB-KW"/>
</dbReference>
<dbReference type="GO" id="GO:0044614">
    <property type="term" value="C:nuclear pore cytoplasmic filaments"/>
    <property type="evidence" value="ECO:0007669"/>
    <property type="project" value="TreeGrafter"/>
</dbReference>
<keyword evidence="10" id="KW-0539">Nucleus</keyword>
<dbReference type="PROSITE" id="PS51434">
    <property type="entry name" value="NUP_C"/>
    <property type="match status" value="1"/>
</dbReference>
<feature type="compositionally biased region" description="Low complexity" evidence="11">
    <location>
        <begin position="261"/>
        <end position="275"/>
    </location>
</feature>
<dbReference type="PANTHER" id="PTHR23198">
    <property type="entry name" value="NUCLEOPORIN"/>
    <property type="match status" value="1"/>
</dbReference>
<evidence type="ECO:0000256" key="3">
    <source>
        <dbReference type="ARBA" id="ARBA00022448"/>
    </source>
</evidence>
<dbReference type="InterPro" id="IPR036903">
    <property type="entry name" value="Nup98_auto-Pept-S59_dom_sf"/>
</dbReference>
<dbReference type="GO" id="GO:0017056">
    <property type="term" value="F:structural constituent of nuclear pore"/>
    <property type="evidence" value="ECO:0007669"/>
    <property type="project" value="InterPro"/>
</dbReference>
<keyword evidence="9" id="KW-0906">Nuclear pore complex</keyword>
<evidence type="ECO:0000256" key="8">
    <source>
        <dbReference type="ARBA" id="ARBA00023010"/>
    </source>
</evidence>
<dbReference type="Gene3D" id="1.10.10.2360">
    <property type="match status" value="1"/>
</dbReference>
<dbReference type="PANTHER" id="PTHR23198:SF6">
    <property type="entry name" value="NUCLEAR PORE COMPLEX PROTEIN NUP98-NUP96"/>
    <property type="match status" value="1"/>
</dbReference>